<protein>
    <submittedName>
        <fullName evidence="1">Uncharacterized protein</fullName>
    </submittedName>
</protein>
<gene>
    <name evidence="1" type="ORF">ACFQEV_16180</name>
</gene>
<dbReference type="AlphaFoldDB" id="A0ABD5U3Q4"/>
<organism evidence="1 2">
    <name type="scientific">Halopelagius fulvigenes</name>
    <dbReference type="NCBI Taxonomy" id="1198324"/>
    <lineage>
        <taxon>Archaea</taxon>
        <taxon>Methanobacteriati</taxon>
        <taxon>Methanobacteriota</taxon>
        <taxon>Stenosarchaea group</taxon>
        <taxon>Halobacteria</taxon>
        <taxon>Halobacteriales</taxon>
        <taxon>Haloferacaceae</taxon>
    </lineage>
</organism>
<comment type="caution">
    <text evidence="1">The sequence shown here is derived from an EMBL/GenBank/DDBJ whole genome shotgun (WGS) entry which is preliminary data.</text>
</comment>
<name>A0ABD5U3Q4_9EURY</name>
<evidence type="ECO:0000313" key="2">
    <source>
        <dbReference type="Proteomes" id="UP001596408"/>
    </source>
</evidence>
<sequence>MPSDNESDRERTNVYLDVESKEIVRDKLPNTSVAAECRRGVNAAAYGKKVVEADEKNDLARSQLDSSLSEIEDTIEWFEEASEEEGADAFSAETVVERLEVLRASINDNVEQQIRDREKAAKDGPSQANEKLEEHLTALDSLLQDGTHVFPEHGRIRDAAKVSGMRPEDVIELLKERNPEIPDRKFQEKSMDNYHA</sequence>
<reference evidence="1 2" key="1">
    <citation type="journal article" date="2019" name="Int. J. Syst. Evol. Microbiol.">
        <title>The Global Catalogue of Microorganisms (GCM) 10K type strain sequencing project: providing services to taxonomists for standard genome sequencing and annotation.</title>
        <authorList>
            <consortium name="The Broad Institute Genomics Platform"/>
            <consortium name="The Broad Institute Genome Sequencing Center for Infectious Disease"/>
            <person name="Wu L."/>
            <person name="Ma J."/>
        </authorList>
    </citation>
    <scope>NUCLEOTIDE SEQUENCE [LARGE SCALE GENOMIC DNA]</scope>
    <source>
        <strain evidence="1 2">YIM 94188</strain>
    </source>
</reference>
<accession>A0ABD5U3Q4</accession>
<dbReference type="RefSeq" id="WP_379698259.1">
    <property type="nucleotide sequence ID" value="NZ_JBHSXH010000015.1"/>
</dbReference>
<keyword evidence="2" id="KW-1185">Reference proteome</keyword>
<proteinExistence type="predicted"/>
<evidence type="ECO:0000313" key="1">
    <source>
        <dbReference type="EMBL" id="MFC6826521.1"/>
    </source>
</evidence>
<dbReference type="EMBL" id="JBHSXH010000015">
    <property type="protein sequence ID" value="MFC6826521.1"/>
    <property type="molecule type" value="Genomic_DNA"/>
</dbReference>
<dbReference type="Proteomes" id="UP001596408">
    <property type="component" value="Unassembled WGS sequence"/>
</dbReference>